<feature type="compositionally biased region" description="Basic and acidic residues" evidence="1">
    <location>
        <begin position="715"/>
        <end position="754"/>
    </location>
</feature>
<dbReference type="AlphaFoldDB" id="A0A2C6KZJ6"/>
<feature type="region of interest" description="Disordered" evidence="1">
    <location>
        <begin position="916"/>
        <end position="972"/>
    </location>
</feature>
<dbReference type="OrthoDB" id="331340at2759"/>
<dbReference type="EMBL" id="MIGC01002394">
    <property type="protein sequence ID" value="PHJ21166.1"/>
    <property type="molecule type" value="Genomic_DNA"/>
</dbReference>
<evidence type="ECO:0000256" key="2">
    <source>
        <dbReference type="SAM" id="Phobius"/>
    </source>
</evidence>
<sequence>MALKGWRPFFFSSLSSLKCLKVSALSFLLFFLLSFYLLFPPSSNVILGDATHIRNRMRESLVSLHQQTETSQVGSSSSPENGEDAEDDDDSVLTEGEQDAEDECEAQEVMQQMIKDELEGRGSSLMASSPQWQLLKQNLERSADNQEMCAAARSGTSSSSPMCRQIHTSDKDKDKKSGSTGASSATGNDLKCGGRDYEVLVEKYINRNNCLASVVSSHTLAQPWLGHTDPSKASSSSSSSPGGVEGSAKSEAVARRGIIDVLVEEYKKAMDSKVLDDQLWYIYQEASNILEDFRKGAVAGLNAFNSEEIRKVWVKRRTQQVAILCGLGNGKAAELGTSVIVNDGNLIFRVNLDGADDDAVTAYVHAIGTFAHEFVRRLLEKGGLVDRAIELHKKFHKFRFFKIQGLLQNSEPSTDVREQNKLMNALPLQKHKKKKGAKKDGKEGAASDSSSSSQQSPSAFLQIQQTTQEGVQDLPPVNTPAGAMPIVAGGASPLLVAAPPSPTAAVTPGVPISSGPMAGVLSSPGVPVVTQGPIALAPAASGAQGTPPSQGAQPVFIPTNTPNNGSASGGFSSSSSGDQSSSSNSNPQLQQQTFVPLALPPSGQAQVPPASSQVVQVVPPAGGDVIVGGSDRNPAGQEGGGENKMMAADPFVLQPPSSQQQPPLSPLEEYEKRGSSMPSAGVPLVVAPNDGGRPPNRPFPHDGGEEASSQGHGPFGDEGRGDDQQQQRPHHLDVLDRDSHAELPWKKNEEEHSGGKGMNGGADGGEHSHDDQEGGKAVPIKTKITAIMSRLRMLNMKNDTVQYEANKELVDSIVRAAYLDMSDRVLDVWASLLPQAAVTTTAQLLTILLPKPDVDFAEFYNKTLNADGTITDGVTGQLPVNHTRLVERFAKYVEEIYRDCWRVFFASNDNFLAPPPQPRHPDFSSSGASSYSAGLPSSAGGVSTLEVQQQEKEEKRGGLEHNRPSSSSLASVNEHSFVSSHASASVESESSSSSSFPSVALVASSDGAPINDLTELVTDPEVVEKTAAKAFTAGSVFASPSSGVMLLCTVVAMTVGGVWNFSFSS</sequence>
<feature type="transmembrane region" description="Helical" evidence="2">
    <location>
        <begin position="1044"/>
        <end position="1063"/>
    </location>
</feature>
<feature type="region of interest" description="Disordered" evidence="1">
    <location>
        <begin position="226"/>
        <end position="249"/>
    </location>
</feature>
<organism evidence="3 4">
    <name type="scientific">Cystoisospora suis</name>
    <dbReference type="NCBI Taxonomy" id="483139"/>
    <lineage>
        <taxon>Eukaryota</taxon>
        <taxon>Sar</taxon>
        <taxon>Alveolata</taxon>
        <taxon>Apicomplexa</taxon>
        <taxon>Conoidasida</taxon>
        <taxon>Coccidia</taxon>
        <taxon>Eucoccidiorida</taxon>
        <taxon>Eimeriorina</taxon>
        <taxon>Sarcocystidae</taxon>
        <taxon>Cystoisospora</taxon>
    </lineage>
</organism>
<feature type="compositionally biased region" description="Polar residues" evidence="1">
    <location>
        <begin position="543"/>
        <end position="562"/>
    </location>
</feature>
<keyword evidence="2" id="KW-0472">Membrane</keyword>
<proteinExistence type="predicted"/>
<dbReference type="RefSeq" id="XP_067922850.1">
    <property type="nucleotide sequence ID" value="XM_068065178.1"/>
</dbReference>
<dbReference type="Proteomes" id="UP000221165">
    <property type="component" value="Unassembled WGS sequence"/>
</dbReference>
<feature type="compositionally biased region" description="Low complexity" evidence="1">
    <location>
        <begin position="563"/>
        <end position="586"/>
    </location>
</feature>
<gene>
    <name evidence="3" type="ORF">CSUI_004997</name>
</gene>
<feature type="compositionally biased region" description="Polar residues" evidence="1">
    <location>
        <begin position="64"/>
        <end position="80"/>
    </location>
</feature>
<feature type="region of interest" description="Disordered" evidence="1">
    <location>
        <begin position="145"/>
        <end position="188"/>
    </location>
</feature>
<feature type="region of interest" description="Disordered" evidence="1">
    <location>
        <begin position="64"/>
        <end position="105"/>
    </location>
</feature>
<feature type="compositionally biased region" description="Basic and acidic residues" evidence="1">
    <location>
        <begin position="167"/>
        <end position="177"/>
    </location>
</feature>
<dbReference type="GeneID" id="94428389"/>
<feature type="region of interest" description="Disordered" evidence="1">
    <location>
        <begin position="622"/>
        <end position="778"/>
    </location>
</feature>
<protein>
    <submittedName>
        <fullName evidence="3">Gpi-anchored micronemal antigen</fullName>
    </submittedName>
</protein>
<keyword evidence="4" id="KW-1185">Reference proteome</keyword>
<feature type="compositionally biased region" description="Low complexity" evidence="1">
    <location>
        <begin position="178"/>
        <end position="187"/>
    </location>
</feature>
<evidence type="ECO:0000256" key="1">
    <source>
        <dbReference type="SAM" id="MobiDB-lite"/>
    </source>
</evidence>
<feature type="compositionally biased region" description="Basic and acidic residues" evidence="1">
    <location>
        <begin position="949"/>
        <end position="963"/>
    </location>
</feature>
<feature type="compositionally biased region" description="Basic and acidic residues" evidence="1">
    <location>
        <begin position="764"/>
        <end position="774"/>
    </location>
</feature>
<keyword evidence="2" id="KW-1133">Transmembrane helix</keyword>
<feature type="compositionally biased region" description="Acidic residues" evidence="1">
    <location>
        <begin position="81"/>
        <end position="105"/>
    </location>
</feature>
<feature type="compositionally biased region" description="Low complexity" evidence="1">
    <location>
        <begin position="924"/>
        <end position="941"/>
    </location>
</feature>
<evidence type="ECO:0000313" key="4">
    <source>
        <dbReference type="Proteomes" id="UP000221165"/>
    </source>
</evidence>
<feature type="compositionally biased region" description="Low complexity" evidence="1">
    <location>
        <begin position="446"/>
        <end position="459"/>
    </location>
</feature>
<evidence type="ECO:0000313" key="3">
    <source>
        <dbReference type="EMBL" id="PHJ21166.1"/>
    </source>
</evidence>
<feature type="region of interest" description="Disordered" evidence="1">
    <location>
        <begin position="423"/>
        <end position="461"/>
    </location>
</feature>
<comment type="caution">
    <text evidence="3">The sequence shown here is derived from an EMBL/GenBank/DDBJ whole genome shotgun (WGS) entry which is preliminary data.</text>
</comment>
<dbReference type="VEuPathDB" id="ToxoDB:CSUI_004997"/>
<name>A0A2C6KZJ6_9APIC</name>
<reference evidence="3 4" key="1">
    <citation type="journal article" date="2017" name="Int. J. Parasitol.">
        <title>The genome of the protozoan parasite Cystoisospora suis and a reverse vaccinology approach to identify vaccine candidates.</title>
        <authorList>
            <person name="Palmieri N."/>
            <person name="Shrestha A."/>
            <person name="Ruttkowski B."/>
            <person name="Beck T."/>
            <person name="Vogl C."/>
            <person name="Tomley F."/>
            <person name="Blake D.P."/>
            <person name="Joachim A."/>
        </authorList>
    </citation>
    <scope>NUCLEOTIDE SEQUENCE [LARGE SCALE GENOMIC DNA]</scope>
    <source>
        <strain evidence="3 4">Wien I</strain>
    </source>
</reference>
<keyword evidence="2" id="KW-0812">Transmembrane</keyword>
<accession>A0A2C6KZJ6</accession>
<feature type="region of interest" description="Disordered" evidence="1">
    <location>
        <begin position="539"/>
        <end position="589"/>
    </location>
</feature>